<evidence type="ECO:0000313" key="1">
    <source>
        <dbReference type="EMBL" id="RQO87942.1"/>
    </source>
</evidence>
<sequence length="44" mass="5592">MHEFHRMFCYVKSWYKRRTLFKHQPLKWHKFTSLSLLRNTHPSS</sequence>
<protein>
    <submittedName>
        <fullName evidence="1">Uncharacterized protein</fullName>
    </submittedName>
</protein>
<accession>A0A3N7ES71</accession>
<dbReference type="EMBL" id="CM009292">
    <property type="protein sequence ID" value="RQO87942.1"/>
    <property type="molecule type" value="Genomic_DNA"/>
</dbReference>
<dbReference type="Proteomes" id="UP000006729">
    <property type="component" value="Chromosome 3"/>
</dbReference>
<evidence type="ECO:0000313" key="2">
    <source>
        <dbReference type="Proteomes" id="UP000006729"/>
    </source>
</evidence>
<proteinExistence type="predicted"/>
<name>A0A3N7ES71_POPTR</name>
<dbReference type="AlphaFoldDB" id="A0A3N7ES71"/>
<organism evidence="1 2">
    <name type="scientific">Populus trichocarpa</name>
    <name type="common">Western balsam poplar</name>
    <name type="synonym">Populus balsamifera subsp. trichocarpa</name>
    <dbReference type="NCBI Taxonomy" id="3694"/>
    <lineage>
        <taxon>Eukaryota</taxon>
        <taxon>Viridiplantae</taxon>
        <taxon>Streptophyta</taxon>
        <taxon>Embryophyta</taxon>
        <taxon>Tracheophyta</taxon>
        <taxon>Spermatophyta</taxon>
        <taxon>Magnoliopsida</taxon>
        <taxon>eudicotyledons</taxon>
        <taxon>Gunneridae</taxon>
        <taxon>Pentapetalae</taxon>
        <taxon>rosids</taxon>
        <taxon>fabids</taxon>
        <taxon>Malpighiales</taxon>
        <taxon>Salicaceae</taxon>
        <taxon>Saliceae</taxon>
        <taxon>Populus</taxon>
    </lineage>
</organism>
<gene>
    <name evidence="1" type="ORF">POPTR_003G064233</name>
</gene>
<dbReference type="InParanoid" id="A0A3N7ES71"/>
<reference evidence="1 2" key="1">
    <citation type="journal article" date="2006" name="Science">
        <title>The genome of black cottonwood, Populus trichocarpa (Torr. &amp; Gray).</title>
        <authorList>
            <person name="Tuskan G.A."/>
            <person name="Difazio S."/>
            <person name="Jansson S."/>
            <person name="Bohlmann J."/>
            <person name="Grigoriev I."/>
            <person name="Hellsten U."/>
            <person name="Putnam N."/>
            <person name="Ralph S."/>
            <person name="Rombauts S."/>
            <person name="Salamov A."/>
            <person name="Schein J."/>
            <person name="Sterck L."/>
            <person name="Aerts A."/>
            <person name="Bhalerao R.R."/>
            <person name="Bhalerao R.P."/>
            <person name="Blaudez D."/>
            <person name="Boerjan W."/>
            <person name="Brun A."/>
            <person name="Brunner A."/>
            <person name="Busov V."/>
            <person name="Campbell M."/>
            <person name="Carlson J."/>
            <person name="Chalot M."/>
            <person name="Chapman J."/>
            <person name="Chen G.L."/>
            <person name="Cooper D."/>
            <person name="Coutinho P.M."/>
            <person name="Couturier J."/>
            <person name="Covert S."/>
            <person name="Cronk Q."/>
            <person name="Cunningham R."/>
            <person name="Davis J."/>
            <person name="Degroeve S."/>
            <person name="Dejardin A."/>
            <person name="Depamphilis C."/>
            <person name="Detter J."/>
            <person name="Dirks B."/>
            <person name="Dubchak I."/>
            <person name="Duplessis S."/>
            <person name="Ehlting J."/>
            <person name="Ellis B."/>
            <person name="Gendler K."/>
            <person name="Goodstein D."/>
            <person name="Gribskov M."/>
            <person name="Grimwood J."/>
            <person name="Groover A."/>
            <person name="Gunter L."/>
            <person name="Hamberger B."/>
            <person name="Heinze B."/>
            <person name="Helariutta Y."/>
            <person name="Henrissat B."/>
            <person name="Holligan D."/>
            <person name="Holt R."/>
            <person name="Huang W."/>
            <person name="Islam-Faridi N."/>
            <person name="Jones S."/>
            <person name="Jones-Rhoades M."/>
            <person name="Jorgensen R."/>
            <person name="Joshi C."/>
            <person name="Kangasjarvi J."/>
            <person name="Karlsson J."/>
            <person name="Kelleher C."/>
            <person name="Kirkpatrick R."/>
            <person name="Kirst M."/>
            <person name="Kohler A."/>
            <person name="Kalluri U."/>
            <person name="Larimer F."/>
            <person name="Leebens-Mack J."/>
            <person name="Leple J.C."/>
            <person name="Locascio P."/>
            <person name="Lou Y."/>
            <person name="Lucas S."/>
            <person name="Martin F."/>
            <person name="Montanini B."/>
            <person name="Napoli C."/>
            <person name="Nelson D.R."/>
            <person name="Nelson C."/>
            <person name="Nieminen K."/>
            <person name="Nilsson O."/>
            <person name="Pereda V."/>
            <person name="Peter G."/>
            <person name="Philippe R."/>
            <person name="Pilate G."/>
            <person name="Poliakov A."/>
            <person name="Razumovskaya J."/>
            <person name="Richardson P."/>
            <person name="Rinaldi C."/>
            <person name="Ritland K."/>
            <person name="Rouze P."/>
            <person name="Ryaboy D."/>
            <person name="Schmutz J."/>
            <person name="Schrader J."/>
            <person name="Segerman B."/>
            <person name="Shin H."/>
            <person name="Siddiqui A."/>
            <person name="Sterky F."/>
            <person name="Terry A."/>
            <person name="Tsai C.J."/>
            <person name="Uberbacher E."/>
            <person name="Unneberg P."/>
            <person name="Vahala J."/>
            <person name="Wall K."/>
            <person name="Wessler S."/>
            <person name="Yang G."/>
            <person name="Yin T."/>
            <person name="Douglas C."/>
            <person name="Marra M."/>
            <person name="Sandberg G."/>
            <person name="Van de Peer Y."/>
            <person name="Rokhsar D."/>
        </authorList>
    </citation>
    <scope>NUCLEOTIDE SEQUENCE [LARGE SCALE GENOMIC DNA]</scope>
    <source>
        <strain evidence="2">cv. Nisqually</strain>
    </source>
</reference>
<keyword evidence="2" id="KW-1185">Reference proteome</keyword>